<protein>
    <submittedName>
        <fullName evidence="2">Uncharacterized protein</fullName>
    </submittedName>
</protein>
<accession>A0ABD3WRY9</accession>
<name>A0ABD3WRY9_SINWO</name>
<reference evidence="2 3" key="1">
    <citation type="submission" date="2024-11" db="EMBL/GenBank/DDBJ databases">
        <title>Chromosome-level genome assembly of the freshwater bivalve Anodonta woodiana.</title>
        <authorList>
            <person name="Chen X."/>
        </authorList>
    </citation>
    <scope>NUCLEOTIDE SEQUENCE [LARGE SCALE GENOMIC DNA]</scope>
    <source>
        <strain evidence="2">MN2024</strain>
        <tissue evidence="2">Gills</tissue>
    </source>
</reference>
<proteinExistence type="predicted"/>
<evidence type="ECO:0000313" key="3">
    <source>
        <dbReference type="Proteomes" id="UP001634394"/>
    </source>
</evidence>
<organism evidence="2 3">
    <name type="scientific">Sinanodonta woodiana</name>
    <name type="common">Chinese pond mussel</name>
    <name type="synonym">Anodonta woodiana</name>
    <dbReference type="NCBI Taxonomy" id="1069815"/>
    <lineage>
        <taxon>Eukaryota</taxon>
        <taxon>Metazoa</taxon>
        <taxon>Spiralia</taxon>
        <taxon>Lophotrochozoa</taxon>
        <taxon>Mollusca</taxon>
        <taxon>Bivalvia</taxon>
        <taxon>Autobranchia</taxon>
        <taxon>Heteroconchia</taxon>
        <taxon>Palaeoheterodonta</taxon>
        <taxon>Unionida</taxon>
        <taxon>Unionoidea</taxon>
        <taxon>Unionidae</taxon>
        <taxon>Unioninae</taxon>
        <taxon>Sinanodonta</taxon>
    </lineage>
</organism>
<feature type="region of interest" description="Disordered" evidence="1">
    <location>
        <begin position="110"/>
        <end position="141"/>
    </location>
</feature>
<sequence length="339" mass="38688">MPVGEAQITRLNRERLAAIKNFLPIRDRFRDNLQRQQQARTESSIASAELFKPVTGVTKQVGTEVGTEIAKIAEQVKKAEETLQTIPSRIVTAQRQQRQQQQDETLRQLGEMDVSDIIPPPPEFSDKSQPEKKKEKLPRRDLDPKKIFTSELISLIREEKYKNDDDFANEIVDTYENRSGIMKEGYEDAINSKEEFTKKLYLARLGKSQLPRNDTWFPKLWNLVKQKSRQPPSYLVSQLTSAPIPEEIKVAAEPDLSTPLPQNKSGKGYYGGNIPCSRSIVDDISRLEVLVGAKRAGNNSPELLNEATEICQRLFRGHVIDIGMYRGFVDEFVDDYYSD</sequence>
<gene>
    <name evidence="2" type="ORF">ACJMK2_038212</name>
</gene>
<feature type="compositionally biased region" description="Basic and acidic residues" evidence="1">
    <location>
        <begin position="124"/>
        <end position="141"/>
    </location>
</feature>
<evidence type="ECO:0000256" key="1">
    <source>
        <dbReference type="SAM" id="MobiDB-lite"/>
    </source>
</evidence>
<dbReference type="EMBL" id="JBJQND010000006">
    <property type="protein sequence ID" value="KAL3875290.1"/>
    <property type="molecule type" value="Genomic_DNA"/>
</dbReference>
<comment type="caution">
    <text evidence="2">The sequence shown here is derived from an EMBL/GenBank/DDBJ whole genome shotgun (WGS) entry which is preliminary data.</text>
</comment>
<evidence type="ECO:0000313" key="2">
    <source>
        <dbReference type="EMBL" id="KAL3875290.1"/>
    </source>
</evidence>
<dbReference type="Proteomes" id="UP001634394">
    <property type="component" value="Unassembled WGS sequence"/>
</dbReference>
<dbReference type="AlphaFoldDB" id="A0ABD3WRY9"/>
<keyword evidence="3" id="KW-1185">Reference proteome</keyword>